<protein>
    <submittedName>
        <fullName evidence="1">Tetratricopeptide repeat protein</fullName>
    </submittedName>
</protein>
<feature type="non-terminal residue" evidence="1">
    <location>
        <position position="99"/>
    </location>
</feature>
<evidence type="ECO:0000313" key="1">
    <source>
        <dbReference type="EMBL" id="MFD1660185.1"/>
    </source>
</evidence>
<proteinExistence type="predicted"/>
<dbReference type="RefSeq" id="WP_381084035.1">
    <property type="nucleotide sequence ID" value="NZ_JBHUDX010000050.1"/>
</dbReference>
<keyword evidence="2" id="KW-1185">Reference proteome</keyword>
<sequence>MPHLDSLITKIEADDETLGAAELYMSAGSFLVGQGQLIQARHYAERAHRTMARIGGGPIGSPDIQNLLGQIQIAAGEASAASEHFKRALDEATPNFGED</sequence>
<dbReference type="Pfam" id="PF13424">
    <property type="entry name" value="TPR_12"/>
    <property type="match status" value="1"/>
</dbReference>
<dbReference type="EMBL" id="JBHUDX010000050">
    <property type="protein sequence ID" value="MFD1660185.1"/>
    <property type="molecule type" value="Genomic_DNA"/>
</dbReference>
<accession>A0ABW4IS37</accession>
<dbReference type="InterPro" id="IPR011990">
    <property type="entry name" value="TPR-like_helical_dom_sf"/>
</dbReference>
<evidence type="ECO:0000313" key="2">
    <source>
        <dbReference type="Proteomes" id="UP001597261"/>
    </source>
</evidence>
<dbReference type="Gene3D" id="1.25.40.10">
    <property type="entry name" value="Tetratricopeptide repeat domain"/>
    <property type="match status" value="1"/>
</dbReference>
<name>A0ABW4IS37_9ACTN</name>
<dbReference type="Proteomes" id="UP001597261">
    <property type="component" value="Unassembled WGS sequence"/>
</dbReference>
<comment type="caution">
    <text evidence="1">The sequence shown here is derived from an EMBL/GenBank/DDBJ whole genome shotgun (WGS) entry which is preliminary data.</text>
</comment>
<organism evidence="1 2">
    <name type="scientific">Streptomyces caeni</name>
    <dbReference type="NCBI Taxonomy" id="2307231"/>
    <lineage>
        <taxon>Bacteria</taxon>
        <taxon>Bacillati</taxon>
        <taxon>Actinomycetota</taxon>
        <taxon>Actinomycetes</taxon>
        <taxon>Kitasatosporales</taxon>
        <taxon>Streptomycetaceae</taxon>
        <taxon>Streptomyces</taxon>
    </lineage>
</organism>
<gene>
    <name evidence="1" type="ORF">ACFSL4_18765</name>
</gene>
<reference evidence="2" key="1">
    <citation type="journal article" date="2019" name="Int. J. Syst. Evol. Microbiol.">
        <title>The Global Catalogue of Microorganisms (GCM) 10K type strain sequencing project: providing services to taxonomists for standard genome sequencing and annotation.</title>
        <authorList>
            <consortium name="The Broad Institute Genomics Platform"/>
            <consortium name="The Broad Institute Genome Sequencing Center for Infectious Disease"/>
            <person name="Wu L."/>
            <person name="Ma J."/>
        </authorList>
    </citation>
    <scope>NUCLEOTIDE SEQUENCE [LARGE SCALE GENOMIC DNA]</scope>
    <source>
        <strain evidence="2">CGMCC 1.12470</strain>
    </source>
</reference>
<dbReference type="SUPFAM" id="SSF48452">
    <property type="entry name" value="TPR-like"/>
    <property type="match status" value="1"/>
</dbReference>